<feature type="region of interest" description="Disordered" evidence="5">
    <location>
        <begin position="294"/>
        <end position="366"/>
    </location>
</feature>
<dbReference type="InterPro" id="IPR009057">
    <property type="entry name" value="Homeodomain-like_sf"/>
</dbReference>
<keyword evidence="4" id="KW-0539">Nucleus</keyword>
<evidence type="ECO:0000259" key="6">
    <source>
        <dbReference type="PROSITE" id="PS50090"/>
    </source>
</evidence>
<feature type="domain" description="SANT" evidence="8">
    <location>
        <begin position="824"/>
        <end position="872"/>
    </location>
</feature>
<dbReference type="PANTHER" id="PTHR12802">
    <property type="entry name" value="SWI/SNF COMPLEX-RELATED"/>
    <property type="match status" value="1"/>
</dbReference>
<dbReference type="GO" id="GO:0042393">
    <property type="term" value="F:histone binding"/>
    <property type="evidence" value="ECO:0007669"/>
    <property type="project" value="TreeGrafter"/>
</dbReference>
<feature type="domain" description="Myb-like" evidence="6">
    <location>
        <begin position="818"/>
        <end position="868"/>
    </location>
</feature>
<dbReference type="InterPro" id="IPR001005">
    <property type="entry name" value="SANT/Myb"/>
</dbReference>
<dbReference type="Gene3D" id="1.10.10.60">
    <property type="entry name" value="Homeodomain-like"/>
    <property type="match status" value="1"/>
</dbReference>
<dbReference type="PROSITE" id="PS50090">
    <property type="entry name" value="MYB_LIKE"/>
    <property type="match status" value="1"/>
</dbReference>
<evidence type="ECO:0000256" key="3">
    <source>
        <dbReference type="ARBA" id="ARBA00023163"/>
    </source>
</evidence>
<evidence type="ECO:0000256" key="1">
    <source>
        <dbReference type="ARBA" id="ARBA00023015"/>
    </source>
</evidence>
<dbReference type="GO" id="GO:0003677">
    <property type="term" value="F:DNA binding"/>
    <property type="evidence" value="ECO:0007669"/>
    <property type="project" value="UniProtKB-KW"/>
</dbReference>
<dbReference type="EMBL" id="JADGJW010000029">
    <property type="protein sequence ID" value="KAJ3226769.1"/>
    <property type="molecule type" value="Genomic_DNA"/>
</dbReference>
<evidence type="ECO:0000313" key="11">
    <source>
        <dbReference type="Proteomes" id="UP001211065"/>
    </source>
</evidence>
<evidence type="ECO:0000256" key="4">
    <source>
        <dbReference type="ARBA" id="ARBA00023242"/>
    </source>
</evidence>
<name>A0AAD5U6Y1_9FUNG</name>
<dbReference type="PROSITE" id="PS52032">
    <property type="entry name" value="MARR_BRCT_CHROMO"/>
    <property type="match status" value="1"/>
</dbReference>
<feature type="compositionally biased region" description="Basic residues" evidence="5">
    <location>
        <begin position="329"/>
        <end position="340"/>
    </location>
</feature>
<feature type="domain" description="Chromo" evidence="9">
    <location>
        <begin position="1"/>
        <end position="341"/>
    </location>
</feature>
<evidence type="ECO:0000259" key="8">
    <source>
        <dbReference type="PROSITE" id="PS51293"/>
    </source>
</evidence>
<keyword evidence="2" id="KW-0238">DNA-binding</keyword>
<accession>A0AAD5U6Y1</accession>
<dbReference type="SMART" id="SM00717">
    <property type="entry name" value="SANT"/>
    <property type="match status" value="1"/>
</dbReference>
<dbReference type="AlphaFoldDB" id="A0AAD5U6Y1"/>
<dbReference type="InterPro" id="IPR036388">
    <property type="entry name" value="WH-like_DNA-bd_sf"/>
</dbReference>
<evidence type="ECO:0000259" key="7">
    <source>
        <dbReference type="PROSITE" id="PS50934"/>
    </source>
</evidence>
<dbReference type="Pfam" id="PF00249">
    <property type="entry name" value="Myb_DNA-binding"/>
    <property type="match status" value="1"/>
</dbReference>
<evidence type="ECO:0000259" key="9">
    <source>
        <dbReference type="PROSITE" id="PS52032"/>
    </source>
</evidence>
<protein>
    <submittedName>
        <fullName evidence="10">Uncharacterized protein</fullName>
    </submittedName>
</protein>
<feature type="compositionally biased region" description="Polar residues" evidence="5">
    <location>
        <begin position="318"/>
        <end position="328"/>
    </location>
</feature>
<dbReference type="CDD" id="cd00167">
    <property type="entry name" value="SANT"/>
    <property type="match status" value="1"/>
</dbReference>
<dbReference type="Proteomes" id="UP001211065">
    <property type="component" value="Unassembled WGS sequence"/>
</dbReference>
<dbReference type="InterPro" id="IPR049898">
    <property type="entry name" value="MARR_BRCT_CHROMO"/>
</dbReference>
<gene>
    <name evidence="10" type="ORF">HK099_004187</name>
</gene>
<dbReference type="InterPro" id="IPR017884">
    <property type="entry name" value="SANT_dom"/>
</dbReference>
<evidence type="ECO:0000256" key="2">
    <source>
        <dbReference type="ARBA" id="ARBA00023125"/>
    </source>
</evidence>
<keyword evidence="3" id="KW-0804">Transcription</keyword>
<evidence type="ECO:0000256" key="5">
    <source>
        <dbReference type="SAM" id="MobiDB-lite"/>
    </source>
</evidence>
<organism evidence="10 11">
    <name type="scientific">Clydaea vesicula</name>
    <dbReference type="NCBI Taxonomy" id="447962"/>
    <lineage>
        <taxon>Eukaryota</taxon>
        <taxon>Fungi</taxon>
        <taxon>Fungi incertae sedis</taxon>
        <taxon>Chytridiomycota</taxon>
        <taxon>Chytridiomycota incertae sedis</taxon>
        <taxon>Chytridiomycetes</taxon>
        <taxon>Lobulomycetales</taxon>
        <taxon>Lobulomycetaceae</taxon>
        <taxon>Clydaea</taxon>
    </lineage>
</organism>
<evidence type="ECO:0000313" key="10">
    <source>
        <dbReference type="EMBL" id="KAJ3226769.1"/>
    </source>
</evidence>
<keyword evidence="1" id="KW-0805">Transcription regulation</keyword>
<feature type="domain" description="SWIRM" evidence="7">
    <location>
        <begin position="566"/>
        <end position="689"/>
    </location>
</feature>
<dbReference type="GO" id="GO:0016514">
    <property type="term" value="C:SWI/SNF complex"/>
    <property type="evidence" value="ECO:0007669"/>
    <property type="project" value="TreeGrafter"/>
</dbReference>
<reference evidence="10" key="1">
    <citation type="submission" date="2020-05" db="EMBL/GenBank/DDBJ databases">
        <title>Phylogenomic resolution of chytrid fungi.</title>
        <authorList>
            <person name="Stajich J.E."/>
            <person name="Amses K."/>
            <person name="Simmons R."/>
            <person name="Seto K."/>
            <person name="Myers J."/>
            <person name="Bonds A."/>
            <person name="Quandt C.A."/>
            <person name="Barry K."/>
            <person name="Liu P."/>
            <person name="Grigoriev I."/>
            <person name="Longcore J.E."/>
            <person name="James T.Y."/>
        </authorList>
    </citation>
    <scope>NUCLEOTIDE SEQUENCE</scope>
    <source>
        <strain evidence="10">JEL0476</strain>
    </source>
</reference>
<dbReference type="PROSITE" id="PS51293">
    <property type="entry name" value="SANT"/>
    <property type="match status" value="1"/>
</dbReference>
<dbReference type="PANTHER" id="PTHR12802:SF41">
    <property type="entry name" value="BRAHMA ASSOCIATED PROTEIN 155 KDA"/>
    <property type="match status" value="1"/>
</dbReference>
<dbReference type="GO" id="GO:0045893">
    <property type="term" value="P:positive regulation of DNA-templated transcription"/>
    <property type="evidence" value="ECO:0007669"/>
    <property type="project" value="TreeGrafter"/>
</dbReference>
<dbReference type="SUPFAM" id="SSF46689">
    <property type="entry name" value="Homeodomain-like"/>
    <property type="match status" value="2"/>
</dbReference>
<dbReference type="InterPro" id="IPR007526">
    <property type="entry name" value="SWIRM"/>
</dbReference>
<proteinExistence type="predicted"/>
<dbReference type="Gene3D" id="1.10.10.10">
    <property type="entry name" value="Winged helix-like DNA-binding domain superfamily/Winged helix DNA-binding domain"/>
    <property type="match status" value="1"/>
</dbReference>
<dbReference type="PROSITE" id="PS50934">
    <property type="entry name" value="SWIRM"/>
    <property type="match status" value="1"/>
</dbReference>
<dbReference type="FunFam" id="1.10.10.60:FF:000014">
    <property type="entry name" value="SWI/SNF complex subunit SMARCC2 isoform C"/>
    <property type="match status" value="1"/>
</dbReference>
<sequence>MDLKKNILEISEYYNLPATISNFENIRLKLLKDFPTYTPPSQILTATIASLVQFQNKLLVKPKKILPFYKDSIKKRRLLPIPSKIFKNQNTIYLVLNHILKTEKKCPDFSDESNTDHFFNLLRSLWTMLETHIDQKTLKPTLTLPNIAFSEEIEEFILNNPALNIRKNGPGRVSKKMKMEEAERRKYEIKEVAENLGATIVPLTSNEVTHILMPSKDDNTYLFSSNRPDELANVYYRTLDKASGYSCLHYWYTPDSSDIWVADNPEILKPENEEDYEVDMTLFKLNNKKNEKINKAPVVSNVKKGKNKKDSDEESEMLNESGSETSNSKGRKKSTRKPIKKPAIVSSSDDESNFGQGSPKSEDSDVFVEDVDSGSAFEGSAASVDSEDSVDEDIDPKIAALDEEVDEEDRFIPDDDVILRPFERRRRESDDEDDGLMEPVPEEAPIEVIPVIELVDLDKKIVARAKKNEFEPLSGAILKNISITNPSCGWMNHYIQNEGSLPSVHELVTAQQSKSEDASNDIKMENSNMESKSIVTQEFNGQSIHPAILSSSLNNSNLDTFTWSKEIESLKPTWFNFNLVHIYEMRVFPDFFLDDEYYAEGENIHREQRHPLKTPEFYQNVRNVIVCAYQKDLVQYMSCLACLPFVSNISQKMFNQSYELSFEDLIRLHSFFEQSGLINNAVLNLDNFREIGTFVEIKESIKTRAALLEDKTLEKRENSRGRNLKQWEVFVEDLTADSSVTKKLTEVVSLEEALNVPSKIQGVEYQCFVCSQFAYNLRYRGIYPKTLVLCPDCYKEGIFPSCMKGSEFVRVEGPVGITDPYKRPDWNDDELLALLEGIEIHDENWRKISDYVGTRTVEECIVKFLKIPIGETEKWDSLLRKRPKLEAVNFTINNELEKEENLQNNIALSDNTLTLAAEAGLEKEFKELEYNGDNNESKVTSMDIENLKKLPGLEELYEIFAASENPLTSFLSIISTCLNPAFASSSSRVVLNFITSYFAEESNLSFKGEKYDLRKLNKDLLTYAILGALRESIICCEGEEERIKKYMKLCLELQLQLVEERISCLEKINETLN</sequence>
<comment type="caution">
    <text evidence="10">The sequence shown here is derived from an EMBL/GenBank/DDBJ whole genome shotgun (WGS) entry which is preliminary data.</text>
</comment>
<keyword evidence="11" id="KW-1185">Reference proteome</keyword>